<organism evidence="2 3">
    <name type="scientific">Actinoplanes regularis</name>
    <dbReference type="NCBI Taxonomy" id="52697"/>
    <lineage>
        <taxon>Bacteria</taxon>
        <taxon>Bacillati</taxon>
        <taxon>Actinomycetota</taxon>
        <taxon>Actinomycetes</taxon>
        <taxon>Micromonosporales</taxon>
        <taxon>Micromonosporaceae</taxon>
        <taxon>Actinoplanes</taxon>
    </lineage>
</organism>
<dbReference type="PANTHER" id="PTHR32251:SF23">
    <property type="entry name" value="3-OXO-5-ALPHA-STEROID 4-DEHYDROGENASE (DUF1295)"/>
    <property type="match status" value="1"/>
</dbReference>
<proteinExistence type="predicted"/>
<dbReference type="OrthoDB" id="9779233at2"/>
<protein>
    <submittedName>
        <fullName evidence="2">Steroid 5-alpha reductase family enzyme</fullName>
    </submittedName>
</protein>
<evidence type="ECO:0000313" key="2">
    <source>
        <dbReference type="EMBL" id="SNR74580.1"/>
    </source>
</evidence>
<gene>
    <name evidence="2" type="ORF">SAMN06264365_105185</name>
</gene>
<dbReference type="EMBL" id="FZNR01000005">
    <property type="protein sequence ID" value="SNR74580.1"/>
    <property type="molecule type" value="Genomic_DNA"/>
</dbReference>
<dbReference type="PROSITE" id="PS50244">
    <property type="entry name" value="S5A_REDUCTASE"/>
    <property type="match status" value="1"/>
</dbReference>
<dbReference type="GO" id="GO:0016020">
    <property type="term" value="C:membrane"/>
    <property type="evidence" value="ECO:0007669"/>
    <property type="project" value="TreeGrafter"/>
</dbReference>
<feature type="transmembrane region" description="Helical" evidence="1">
    <location>
        <begin position="264"/>
        <end position="282"/>
    </location>
</feature>
<keyword evidence="1" id="KW-1133">Transmembrane helix</keyword>
<feature type="transmembrane region" description="Helical" evidence="1">
    <location>
        <begin position="151"/>
        <end position="180"/>
    </location>
</feature>
<dbReference type="Proteomes" id="UP000198415">
    <property type="component" value="Unassembled WGS sequence"/>
</dbReference>
<keyword evidence="1" id="KW-0812">Transmembrane</keyword>
<feature type="transmembrane region" description="Helical" evidence="1">
    <location>
        <begin position="186"/>
        <end position="204"/>
    </location>
</feature>
<evidence type="ECO:0000256" key="1">
    <source>
        <dbReference type="SAM" id="Phobius"/>
    </source>
</evidence>
<feature type="transmembrane region" description="Helical" evidence="1">
    <location>
        <begin position="50"/>
        <end position="72"/>
    </location>
</feature>
<dbReference type="InterPro" id="IPR010721">
    <property type="entry name" value="UstE-like"/>
</dbReference>
<accession>A0A238YU39</accession>
<feature type="transmembrane region" description="Helical" evidence="1">
    <location>
        <begin position="21"/>
        <end position="44"/>
    </location>
</feature>
<dbReference type="AlphaFoldDB" id="A0A238YU39"/>
<name>A0A238YU39_9ACTN</name>
<dbReference type="PANTHER" id="PTHR32251">
    <property type="entry name" value="3-OXO-5-ALPHA-STEROID 4-DEHYDROGENASE"/>
    <property type="match status" value="1"/>
</dbReference>
<dbReference type="RefSeq" id="WP_089293886.1">
    <property type="nucleotide sequence ID" value="NZ_BOMU01000035.1"/>
</dbReference>
<dbReference type="Gene3D" id="1.20.120.1630">
    <property type="match status" value="1"/>
</dbReference>
<sequence>MSADRDTYRVGGSLAETSRATGFAIVTLTYVVAGLAAAALVAALRAGHPLLLTLYGDILATLVVFAASVAVANASVYDPYWSVAPPVIVIAWVVWRTGGDLADVTVRQVAVLLLVLAWSIRLTANWARSWPGLRHEDWRYVRLREQRPARVPWWLINLTGIQLMPTLVVFAGLLAVWPAVTVTGRSFGLLDVAAVAVTAGAVTVETVADRQLRRFAADPGNRGRIIDSGLWRYSRHPNYFGEVLLWWGLWLFGVAAAPGWWWTIVGPITMVLLFVFVSVPMMERRSEARRPGYAQHRQRVPALFPRPPRAG</sequence>
<keyword evidence="3" id="KW-1185">Reference proteome</keyword>
<keyword evidence="1" id="KW-0472">Membrane</keyword>
<evidence type="ECO:0000313" key="3">
    <source>
        <dbReference type="Proteomes" id="UP000198415"/>
    </source>
</evidence>
<feature type="transmembrane region" description="Helical" evidence="1">
    <location>
        <begin position="239"/>
        <end position="258"/>
    </location>
</feature>
<reference evidence="2 3" key="1">
    <citation type="submission" date="2017-06" db="EMBL/GenBank/DDBJ databases">
        <authorList>
            <person name="Kim H.J."/>
            <person name="Triplett B.A."/>
        </authorList>
    </citation>
    <scope>NUCLEOTIDE SEQUENCE [LARGE SCALE GENOMIC DNA]</scope>
    <source>
        <strain evidence="2 3">DSM 43151</strain>
    </source>
</reference>
<dbReference type="Pfam" id="PF06966">
    <property type="entry name" value="DUF1295"/>
    <property type="match status" value="1"/>
</dbReference>